<feature type="transmembrane region" description="Helical" evidence="7">
    <location>
        <begin position="203"/>
        <end position="224"/>
    </location>
</feature>
<reference evidence="8 9" key="1">
    <citation type="submission" date="2017-02" db="EMBL/GenBank/DDBJ databases">
        <authorList>
            <person name="Peterson S.W."/>
        </authorList>
    </citation>
    <scope>NUCLEOTIDE SEQUENCE [LARGE SCALE GENOMIC DNA]</scope>
    <source>
        <strain evidence="8 9">LSP_Lj1</strain>
    </source>
</reference>
<keyword evidence="5 7" id="KW-0472">Membrane</keyword>
<evidence type="ECO:0000256" key="5">
    <source>
        <dbReference type="ARBA" id="ARBA00023136"/>
    </source>
</evidence>
<feature type="transmembrane region" description="Helical" evidence="7">
    <location>
        <begin position="50"/>
        <end position="73"/>
    </location>
</feature>
<feature type="transmembrane region" description="Helical" evidence="7">
    <location>
        <begin position="289"/>
        <end position="306"/>
    </location>
</feature>
<accession>A0A1R4JAK8</accession>
<dbReference type="InterPro" id="IPR001851">
    <property type="entry name" value="ABC_transp_permease"/>
</dbReference>
<keyword evidence="4 7" id="KW-1133">Transmembrane helix</keyword>
<dbReference type="PANTHER" id="PTHR43370">
    <property type="entry name" value="SUGAR ABC TRANSPORTER INTEGRAL MEMBRANE PROTEIN-RELATED"/>
    <property type="match status" value="1"/>
</dbReference>
<feature type="transmembrane region" description="Helical" evidence="7">
    <location>
        <begin position="150"/>
        <end position="169"/>
    </location>
</feature>
<feature type="transmembrane region" description="Helical" evidence="7">
    <location>
        <begin position="415"/>
        <end position="435"/>
    </location>
</feature>
<evidence type="ECO:0000313" key="8">
    <source>
        <dbReference type="EMBL" id="SJN29066.1"/>
    </source>
</evidence>
<proteinExistence type="predicted"/>
<dbReference type="EMBL" id="FUKQ01000025">
    <property type="protein sequence ID" value="SJN29066.1"/>
    <property type="molecule type" value="Genomic_DNA"/>
</dbReference>
<dbReference type="GO" id="GO:0022857">
    <property type="term" value="F:transmembrane transporter activity"/>
    <property type="evidence" value="ECO:0007669"/>
    <property type="project" value="InterPro"/>
</dbReference>
<comment type="subcellular location">
    <subcellularLocation>
        <location evidence="1">Cell membrane</location>
        <topology evidence="1">Multi-pass membrane protein</topology>
    </subcellularLocation>
</comment>
<feature type="region of interest" description="Disordered" evidence="6">
    <location>
        <begin position="1"/>
        <end position="20"/>
    </location>
</feature>
<feature type="transmembrane region" description="Helical" evidence="7">
    <location>
        <begin position="231"/>
        <end position="249"/>
    </location>
</feature>
<feature type="transmembrane region" description="Helical" evidence="7">
    <location>
        <begin position="371"/>
        <end position="394"/>
    </location>
</feature>
<gene>
    <name evidence="8" type="ORF">FM114_06430</name>
</gene>
<dbReference type="AlphaFoldDB" id="A0A1R4JAK8"/>
<dbReference type="PANTHER" id="PTHR43370:SF1">
    <property type="entry name" value="GUANOSINE ABC TRANSPORTER PERMEASE PROTEIN NUPQ"/>
    <property type="match status" value="1"/>
</dbReference>
<evidence type="ECO:0000256" key="7">
    <source>
        <dbReference type="SAM" id="Phobius"/>
    </source>
</evidence>
<feature type="transmembrane region" description="Helical" evidence="7">
    <location>
        <begin position="85"/>
        <end position="109"/>
    </location>
</feature>
<evidence type="ECO:0000256" key="3">
    <source>
        <dbReference type="ARBA" id="ARBA00022692"/>
    </source>
</evidence>
<feature type="transmembrane region" description="Helical" evidence="7">
    <location>
        <begin position="176"/>
        <end position="197"/>
    </location>
</feature>
<keyword evidence="2" id="KW-1003">Cell membrane</keyword>
<feature type="transmembrane region" description="Helical" evidence="7">
    <location>
        <begin position="339"/>
        <end position="359"/>
    </location>
</feature>
<dbReference type="Proteomes" id="UP000188342">
    <property type="component" value="Unassembled WGS sequence"/>
</dbReference>
<evidence type="ECO:0000256" key="2">
    <source>
        <dbReference type="ARBA" id="ARBA00022475"/>
    </source>
</evidence>
<evidence type="ECO:0000256" key="6">
    <source>
        <dbReference type="SAM" id="MobiDB-lite"/>
    </source>
</evidence>
<feature type="transmembrane region" description="Helical" evidence="7">
    <location>
        <begin position="116"/>
        <end position="138"/>
    </location>
</feature>
<evidence type="ECO:0000256" key="1">
    <source>
        <dbReference type="ARBA" id="ARBA00004651"/>
    </source>
</evidence>
<dbReference type="Pfam" id="PF02653">
    <property type="entry name" value="BPD_transp_2"/>
    <property type="match status" value="1"/>
</dbReference>
<name>A0A1R4JAK8_9ACTN</name>
<protein>
    <submittedName>
        <fullName evidence="8">Nucleoside ABC transporter, permease protein 2</fullName>
    </submittedName>
</protein>
<dbReference type="GO" id="GO:0005886">
    <property type="term" value="C:plasma membrane"/>
    <property type="evidence" value="ECO:0007669"/>
    <property type="project" value="UniProtKB-SubCell"/>
</dbReference>
<organism evidence="8 9">
    <name type="scientific">Luteococcus japonicus LSP_Lj1</name>
    <dbReference type="NCBI Taxonomy" id="1255658"/>
    <lineage>
        <taxon>Bacteria</taxon>
        <taxon>Bacillati</taxon>
        <taxon>Actinomycetota</taxon>
        <taxon>Actinomycetes</taxon>
        <taxon>Propionibacteriales</taxon>
        <taxon>Propionibacteriaceae</taxon>
        <taxon>Luteococcus</taxon>
    </lineage>
</organism>
<sequence>MRATKYPQSPVAQTTSSAADGLSGAHAEEIVLRTTESADARRSRLTTGALVTLFGLLLLVLALKTTGASHFALSDAFDTVQLPTITLPGMATVLVCGLLTLLAGLGYLSGRLHGKLPAIAGTVAALAVMVGFLAWAVAGRDLPFPVTNQLNGTLAIATPLVLGSLAGVLCERAGVVNVAIEGQFLVAAFAAGVVGSVTKSIPMALVAAVIAGVLMAALLALFTITYLVDQVVMGVVINLFAAGITGFLFDQLVQPQSTELNSAPQMQNIAIPGLSKIPFFGPVLFNQTALAYIAVASVILVWFLVYRTKWGLRVRAVGEHPKAADTVGINVTMTRWSSVLMGGVFAGLGGAFFTIGSTGSFSKDMTVGNGFIALAALIMGRYHPVLAPLMALFFGFVKQMASQLSAVGVEVPSQWLLMLPYLACIIAVAGLVGRVRAPAADGVPYVKEGH</sequence>
<keyword evidence="9" id="KW-1185">Reference proteome</keyword>
<dbReference type="OrthoDB" id="9792579at2"/>
<dbReference type="RefSeq" id="WP_094764360.1">
    <property type="nucleotide sequence ID" value="NZ_FUKQ01000025.1"/>
</dbReference>
<evidence type="ECO:0000313" key="9">
    <source>
        <dbReference type="Proteomes" id="UP000188342"/>
    </source>
</evidence>
<dbReference type="STRING" id="1255658.FM114_06430"/>
<evidence type="ECO:0000256" key="4">
    <source>
        <dbReference type="ARBA" id="ARBA00022989"/>
    </source>
</evidence>
<keyword evidence="3 7" id="KW-0812">Transmembrane</keyword>
<dbReference type="CDD" id="cd06580">
    <property type="entry name" value="TM_PBP1_transp_TpRbsC_like"/>
    <property type="match status" value="1"/>
</dbReference>
<feature type="compositionally biased region" description="Polar residues" evidence="6">
    <location>
        <begin position="1"/>
        <end position="18"/>
    </location>
</feature>